<dbReference type="GO" id="GO:0003677">
    <property type="term" value="F:DNA binding"/>
    <property type="evidence" value="ECO:0007669"/>
    <property type="project" value="UniProtKB-KW"/>
</dbReference>
<dbReference type="InterPro" id="IPR011856">
    <property type="entry name" value="tRNA_endonuc-like_dom_sf"/>
</dbReference>
<keyword evidence="1" id="KW-0238">DNA-binding</keyword>
<keyword evidence="4" id="KW-1185">Reference proteome</keyword>
<evidence type="ECO:0000259" key="2">
    <source>
        <dbReference type="PROSITE" id="PS50943"/>
    </source>
</evidence>
<dbReference type="Proteomes" id="UP000185812">
    <property type="component" value="Unassembled WGS sequence"/>
</dbReference>
<dbReference type="Gene3D" id="3.40.1350.10">
    <property type="match status" value="1"/>
</dbReference>
<evidence type="ECO:0000313" key="4">
    <source>
        <dbReference type="Proteomes" id="UP000185812"/>
    </source>
</evidence>
<dbReference type="Pfam" id="PF01939">
    <property type="entry name" value="NucS_C"/>
    <property type="match status" value="1"/>
</dbReference>
<dbReference type="RefSeq" id="WP_072714287.1">
    <property type="nucleotide sequence ID" value="NZ_FRAU01000001.1"/>
</dbReference>
<dbReference type="PROSITE" id="PS50943">
    <property type="entry name" value="HTH_CROC1"/>
    <property type="match status" value="1"/>
</dbReference>
<dbReference type="PANTHER" id="PTHR38814">
    <property type="entry name" value="ENDONUCLEASE NUCS"/>
    <property type="match status" value="1"/>
</dbReference>
<dbReference type="InterPro" id="IPR048301">
    <property type="entry name" value="NucS_C"/>
</dbReference>
<dbReference type="InterPro" id="IPR007889">
    <property type="entry name" value="HTH_Psq"/>
</dbReference>
<evidence type="ECO:0000313" key="3">
    <source>
        <dbReference type="EMBL" id="SHK13761.1"/>
    </source>
</evidence>
<dbReference type="AlphaFoldDB" id="A0A1M6Q0V1"/>
<feature type="domain" description="HTH cro/C1-type" evidence="2">
    <location>
        <begin position="12"/>
        <end position="40"/>
    </location>
</feature>
<organism evidence="3 4">
    <name type="scientific">Rhodothermus profundi</name>
    <dbReference type="NCBI Taxonomy" id="633813"/>
    <lineage>
        <taxon>Bacteria</taxon>
        <taxon>Pseudomonadati</taxon>
        <taxon>Rhodothermota</taxon>
        <taxon>Rhodothermia</taxon>
        <taxon>Rhodothermales</taxon>
        <taxon>Rhodothermaceae</taxon>
        <taxon>Rhodothermus</taxon>
    </lineage>
</organism>
<protein>
    <submittedName>
        <fullName evidence="3">Helix-turn-helix domain-containing protein</fullName>
    </submittedName>
</protein>
<dbReference type="CDD" id="cd22341">
    <property type="entry name" value="NucS-like"/>
    <property type="match status" value="1"/>
</dbReference>
<dbReference type="Gene3D" id="1.10.10.60">
    <property type="entry name" value="Homeodomain-like"/>
    <property type="match status" value="1"/>
</dbReference>
<dbReference type="EMBL" id="FRAU01000001">
    <property type="protein sequence ID" value="SHK13761.1"/>
    <property type="molecule type" value="Genomic_DNA"/>
</dbReference>
<name>A0A1M6Q0V1_9BACT</name>
<dbReference type="CDD" id="cd00093">
    <property type="entry name" value="HTH_XRE"/>
    <property type="match status" value="1"/>
</dbReference>
<proteinExistence type="predicted"/>
<dbReference type="GO" id="GO:0004519">
    <property type="term" value="F:endonuclease activity"/>
    <property type="evidence" value="ECO:0007669"/>
    <property type="project" value="InterPro"/>
</dbReference>
<sequence>MASISENQKAQIISLLQEEHLSREEIAKKVGVSPGTVSAIKAHMTMGTYQGTPTSQAEADELIEATEITFGLERDLQLTLRSNIQQLEKGLVIIDNGKEYVTEAGRIDILARDPKDTIVVIELKAGRAVPEAFTQLLAYMGAISKQEGKKVRGILVAGDFHPRVVFAARAVPNVKLCRYRCKFIFESVE</sequence>
<dbReference type="InterPro" id="IPR001387">
    <property type="entry name" value="Cro/C1-type_HTH"/>
</dbReference>
<dbReference type="PANTHER" id="PTHR38814:SF1">
    <property type="entry name" value="ENDONUCLEASE NUCS"/>
    <property type="match status" value="1"/>
</dbReference>
<gene>
    <name evidence="3" type="ORF">SAMN04488087_0415</name>
</gene>
<dbReference type="InterPro" id="IPR002793">
    <property type="entry name" value="Endonuclease_NucS"/>
</dbReference>
<dbReference type="Pfam" id="PF04218">
    <property type="entry name" value="CENP-B_N"/>
    <property type="match status" value="1"/>
</dbReference>
<accession>A0A1M6Q0V1</accession>
<evidence type="ECO:0000256" key="1">
    <source>
        <dbReference type="ARBA" id="ARBA00023125"/>
    </source>
</evidence>
<reference evidence="4" key="1">
    <citation type="submission" date="2016-11" db="EMBL/GenBank/DDBJ databases">
        <authorList>
            <person name="Varghese N."/>
            <person name="Submissions S."/>
        </authorList>
    </citation>
    <scope>NUCLEOTIDE SEQUENCE [LARGE SCALE GENOMIC DNA]</scope>
    <source>
        <strain evidence="4">DSM 22212</strain>
    </source>
</reference>
<dbReference type="OrthoDB" id="570199at2"/>